<dbReference type="SUPFAM" id="SSF101576">
    <property type="entry name" value="Supernatant protein factor (SPF), C-terminal domain"/>
    <property type="match status" value="1"/>
</dbReference>
<dbReference type="PROSITE" id="PS50866">
    <property type="entry name" value="GOLD"/>
    <property type="match status" value="1"/>
</dbReference>
<dbReference type="Gene3D" id="2.60.120.680">
    <property type="entry name" value="GOLD domain"/>
    <property type="match status" value="1"/>
</dbReference>
<evidence type="ECO:0008006" key="5">
    <source>
        <dbReference type="Google" id="ProtNLM"/>
    </source>
</evidence>
<dbReference type="InterPro" id="IPR001251">
    <property type="entry name" value="CRAL-TRIO_dom"/>
</dbReference>
<dbReference type="CDD" id="cd00170">
    <property type="entry name" value="SEC14"/>
    <property type="match status" value="1"/>
</dbReference>
<feature type="domain" description="GOLD" evidence="2">
    <location>
        <begin position="300"/>
        <end position="398"/>
    </location>
</feature>
<dbReference type="Pfam" id="PF00650">
    <property type="entry name" value="CRAL_TRIO"/>
    <property type="match status" value="1"/>
</dbReference>
<dbReference type="SUPFAM" id="SSF52087">
    <property type="entry name" value="CRAL/TRIO domain"/>
    <property type="match status" value="1"/>
</dbReference>
<evidence type="ECO:0000313" key="3">
    <source>
        <dbReference type="EMBL" id="KAH8021464.1"/>
    </source>
</evidence>
<protein>
    <recommendedName>
        <fullName evidence="5">Phosphatidylinositol transfer protein sec14</fullName>
    </recommendedName>
</protein>
<dbReference type="InterPro" id="IPR009038">
    <property type="entry name" value="GOLD_dom"/>
</dbReference>
<dbReference type="InterPro" id="IPR036865">
    <property type="entry name" value="CRAL-TRIO_dom_sf"/>
</dbReference>
<proteinExistence type="predicted"/>
<dbReference type="Proteomes" id="UP000821866">
    <property type="component" value="Chromosome 7"/>
</dbReference>
<comment type="caution">
    <text evidence="3">The sequence shown here is derived from an EMBL/GenBank/DDBJ whole genome shotgun (WGS) entry which is preliminary data.</text>
</comment>
<dbReference type="EMBL" id="JABSTU010000009">
    <property type="protein sequence ID" value="KAH8021464.1"/>
    <property type="molecule type" value="Genomic_DNA"/>
</dbReference>
<dbReference type="VEuPathDB" id="VectorBase:LOC119174774"/>
<dbReference type="SMART" id="SM01100">
    <property type="entry name" value="CRAL_TRIO_N"/>
    <property type="match status" value="1"/>
</dbReference>
<evidence type="ECO:0000259" key="1">
    <source>
        <dbReference type="PROSITE" id="PS50191"/>
    </source>
</evidence>
<dbReference type="AlphaFoldDB" id="A0A9J6DHM9"/>
<dbReference type="InterPro" id="IPR011074">
    <property type="entry name" value="CRAL/TRIO_N_dom"/>
</dbReference>
<sequence>MSGYLGDLSMRQQATLDKFREAVADVRKTSHTDAFLLRWLRAREFDVTKAERMYRHDLEWRKDNGFDELVNSYEPPADLEWRKDNGVDELVNSYEPPALVKENFPGAILHPCKDGRPMWIIPAGIDMKAFVAALTPAVVQRHCTYMLEYAESLKRSASIKATAELETHYLVIDVDNFSLRQVYSWQAVKTITDMLQMMEDHFPECLEKCIIVNAPYFFPVVWKLIKPFLTQRTTDKMEIYAKVEPWKERLVGLVYAAALPAHWGGVMVGPDGDPRCRHMINYGGRFEEGPETRALTLFDEPGVKTQTIGRRDRWEFEVDVSDEGVELNWSFQTAVGDLGFGLRMRDGESLLPVQRVDASSQIPQQGSWRCAKAGKYVLEFDNSYSWLTEKKLAYVVKLQSPSESA</sequence>
<reference evidence="3" key="2">
    <citation type="submission" date="2021-09" db="EMBL/GenBank/DDBJ databases">
        <authorList>
            <person name="Jia N."/>
            <person name="Wang J."/>
            <person name="Shi W."/>
            <person name="Du L."/>
            <person name="Sun Y."/>
            <person name="Zhan W."/>
            <person name="Jiang J."/>
            <person name="Wang Q."/>
            <person name="Zhang B."/>
            <person name="Ji P."/>
            <person name="Sakyi L.B."/>
            <person name="Cui X."/>
            <person name="Yuan T."/>
            <person name="Jiang B."/>
            <person name="Yang W."/>
            <person name="Lam T.T.-Y."/>
            <person name="Chang Q."/>
            <person name="Ding S."/>
            <person name="Wang X."/>
            <person name="Zhu J."/>
            <person name="Ruan X."/>
            <person name="Zhao L."/>
            <person name="Wei J."/>
            <person name="Que T."/>
            <person name="Du C."/>
            <person name="Cheng J."/>
            <person name="Dai P."/>
            <person name="Han X."/>
            <person name="Huang E."/>
            <person name="Gao Y."/>
            <person name="Liu J."/>
            <person name="Shao H."/>
            <person name="Ye R."/>
            <person name="Li L."/>
            <person name="Wei W."/>
            <person name="Wang X."/>
            <person name="Wang C."/>
            <person name="Huo Q."/>
            <person name="Li W."/>
            <person name="Guo W."/>
            <person name="Chen H."/>
            <person name="Chen S."/>
            <person name="Zhou L."/>
            <person name="Zhou L."/>
            <person name="Ni X."/>
            <person name="Tian J."/>
            <person name="Zhou Y."/>
            <person name="Sheng Y."/>
            <person name="Liu T."/>
            <person name="Pan Y."/>
            <person name="Xia L."/>
            <person name="Li J."/>
            <person name="Zhao F."/>
            <person name="Cao W."/>
        </authorList>
    </citation>
    <scope>NUCLEOTIDE SEQUENCE</scope>
    <source>
        <strain evidence="3">Rmic-2018</strain>
        <tissue evidence="3">Larvae</tissue>
    </source>
</reference>
<name>A0A9J6DHM9_RHIMP</name>
<dbReference type="PROSITE" id="PS50191">
    <property type="entry name" value="CRAL_TRIO"/>
    <property type="match status" value="1"/>
</dbReference>
<feature type="domain" description="CRAL-TRIO" evidence="1">
    <location>
        <begin position="96"/>
        <end position="271"/>
    </location>
</feature>
<dbReference type="InterPro" id="IPR036273">
    <property type="entry name" value="CRAL/TRIO_N_dom_sf"/>
</dbReference>
<dbReference type="Pfam" id="PF03765">
    <property type="entry name" value="CRAL_TRIO_N"/>
    <property type="match status" value="1"/>
</dbReference>
<dbReference type="SMART" id="SM00516">
    <property type="entry name" value="SEC14"/>
    <property type="match status" value="1"/>
</dbReference>
<dbReference type="PANTHER" id="PTHR23324:SF83">
    <property type="entry name" value="SEC14-LIKE PROTEIN 2"/>
    <property type="match status" value="1"/>
</dbReference>
<organism evidence="3 4">
    <name type="scientific">Rhipicephalus microplus</name>
    <name type="common">Cattle tick</name>
    <name type="synonym">Boophilus microplus</name>
    <dbReference type="NCBI Taxonomy" id="6941"/>
    <lineage>
        <taxon>Eukaryota</taxon>
        <taxon>Metazoa</taxon>
        <taxon>Ecdysozoa</taxon>
        <taxon>Arthropoda</taxon>
        <taxon>Chelicerata</taxon>
        <taxon>Arachnida</taxon>
        <taxon>Acari</taxon>
        <taxon>Parasitiformes</taxon>
        <taxon>Ixodida</taxon>
        <taxon>Ixodoidea</taxon>
        <taxon>Ixodidae</taxon>
        <taxon>Rhipicephalinae</taxon>
        <taxon>Rhipicephalus</taxon>
        <taxon>Boophilus</taxon>
    </lineage>
</organism>
<gene>
    <name evidence="3" type="ORF">HPB51_015860</name>
</gene>
<dbReference type="InterPro" id="IPR036598">
    <property type="entry name" value="GOLD_dom_sf"/>
</dbReference>
<dbReference type="PANTHER" id="PTHR23324">
    <property type="entry name" value="SEC14 RELATED PROTEIN"/>
    <property type="match status" value="1"/>
</dbReference>
<dbReference type="InterPro" id="IPR051064">
    <property type="entry name" value="SEC14/CRAL-TRIO_domain"/>
</dbReference>
<keyword evidence="4" id="KW-1185">Reference proteome</keyword>
<reference evidence="3" key="1">
    <citation type="journal article" date="2020" name="Cell">
        <title>Large-Scale Comparative Analyses of Tick Genomes Elucidate Their Genetic Diversity and Vector Capacities.</title>
        <authorList>
            <consortium name="Tick Genome and Microbiome Consortium (TIGMIC)"/>
            <person name="Jia N."/>
            <person name="Wang J."/>
            <person name="Shi W."/>
            <person name="Du L."/>
            <person name="Sun Y."/>
            <person name="Zhan W."/>
            <person name="Jiang J.F."/>
            <person name="Wang Q."/>
            <person name="Zhang B."/>
            <person name="Ji P."/>
            <person name="Bell-Sakyi L."/>
            <person name="Cui X.M."/>
            <person name="Yuan T.T."/>
            <person name="Jiang B.G."/>
            <person name="Yang W.F."/>
            <person name="Lam T.T."/>
            <person name="Chang Q.C."/>
            <person name="Ding S.J."/>
            <person name="Wang X.J."/>
            <person name="Zhu J.G."/>
            <person name="Ruan X.D."/>
            <person name="Zhao L."/>
            <person name="Wei J.T."/>
            <person name="Ye R.Z."/>
            <person name="Que T.C."/>
            <person name="Du C.H."/>
            <person name="Zhou Y.H."/>
            <person name="Cheng J.X."/>
            <person name="Dai P.F."/>
            <person name="Guo W.B."/>
            <person name="Han X.H."/>
            <person name="Huang E.J."/>
            <person name="Li L.F."/>
            <person name="Wei W."/>
            <person name="Gao Y.C."/>
            <person name="Liu J.Z."/>
            <person name="Shao H.Z."/>
            <person name="Wang X."/>
            <person name="Wang C.C."/>
            <person name="Yang T.C."/>
            <person name="Huo Q.B."/>
            <person name="Li W."/>
            <person name="Chen H.Y."/>
            <person name="Chen S.E."/>
            <person name="Zhou L.G."/>
            <person name="Ni X.B."/>
            <person name="Tian J.H."/>
            <person name="Sheng Y."/>
            <person name="Liu T."/>
            <person name="Pan Y.S."/>
            <person name="Xia L.Y."/>
            <person name="Li J."/>
            <person name="Zhao F."/>
            <person name="Cao W.C."/>
        </authorList>
    </citation>
    <scope>NUCLEOTIDE SEQUENCE</scope>
    <source>
        <strain evidence="3">Rmic-2018</strain>
    </source>
</reference>
<dbReference type="SUPFAM" id="SSF46938">
    <property type="entry name" value="CRAL/TRIO N-terminal domain"/>
    <property type="match status" value="1"/>
</dbReference>
<dbReference type="GO" id="GO:0005737">
    <property type="term" value="C:cytoplasm"/>
    <property type="evidence" value="ECO:0007669"/>
    <property type="project" value="TreeGrafter"/>
</dbReference>
<evidence type="ECO:0000259" key="2">
    <source>
        <dbReference type="PROSITE" id="PS50866"/>
    </source>
</evidence>
<evidence type="ECO:0000313" key="4">
    <source>
        <dbReference type="Proteomes" id="UP000821866"/>
    </source>
</evidence>
<dbReference type="Gene3D" id="3.40.525.10">
    <property type="entry name" value="CRAL-TRIO lipid binding domain"/>
    <property type="match status" value="2"/>
</dbReference>
<accession>A0A9J6DHM9</accession>